<accession>A0A8K0V3E3</accession>
<dbReference type="Proteomes" id="UP000659047">
    <property type="component" value="Unassembled WGS sequence"/>
</dbReference>
<evidence type="ECO:0000313" key="3">
    <source>
        <dbReference type="Proteomes" id="UP000659047"/>
    </source>
</evidence>
<evidence type="ECO:0000313" key="2">
    <source>
        <dbReference type="EMBL" id="MBK4714374.1"/>
    </source>
</evidence>
<gene>
    <name evidence="2" type="ORF">JJB97_03270</name>
</gene>
<name>A0A8K0V3E3_9ENTR</name>
<dbReference type="PANTHER" id="PTHR22916">
    <property type="entry name" value="GLYCOSYLTRANSFERASE"/>
    <property type="match status" value="1"/>
</dbReference>
<reference evidence="2" key="1">
    <citation type="submission" date="2021-01" db="EMBL/GenBank/DDBJ databases">
        <title>Intestinitalea alba gen. nov., sp. nov., a novel genus of the family Enterobacteriaceae, isolated from the gut of the plastic-eating mealworm Tenebrio molitor L.</title>
        <authorList>
            <person name="Yang Y."/>
        </authorList>
    </citation>
    <scope>NUCLEOTIDE SEQUENCE</scope>
    <source>
        <strain evidence="2">BIT-L3</strain>
    </source>
</reference>
<dbReference type="AlphaFoldDB" id="A0A8K0V3E3"/>
<dbReference type="InterPro" id="IPR029044">
    <property type="entry name" value="Nucleotide-diphossugar_trans"/>
</dbReference>
<proteinExistence type="predicted"/>
<dbReference type="GO" id="GO:0016758">
    <property type="term" value="F:hexosyltransferase activity"/>
    <property type="evidence" value="ECO:0007669"/>
    <property type="project" value="UniProtKB-ARBA"/>
</dbReference>
<dbReference type="EMBL" id="JAEPBH010000005">
    <property type="protein sequence ID" value="MBK4714374.1"/>
    <property type="molecule type" value="Genomic_DNA"/>
</dbReference>
<dbReference type="PANTHER" id="PTHR22916:SF3">
    <property type="entry name" value="UDP-GLCNAC:BETAGAL BETA-1,3-N-ACETYLGLUCOSAMINYLTRANSFERASE-LIKE PROTEIN 1"/>
    <property type="match status" value="1"/>
</dbReference>
<dbReference type="InterPro" id="IPR001173">
    <property type="entry name" value="Glyco_trans_2-like"/>
</dbReference>
<keyword evidence="3" id="KW-1185">Reference proteome</keyword>
<dbReference type="Pfam" id="PF00535">
    <property type="entry name" value="Glycos_transf_2"/>
    <property type="match status" value="1"/>
</dbReference>
<dbReference type="SUPFAM" id="SSF53448">
    <property type="entry name" value="Nucleotide-diphospho-sugar transferases"/>
    <property type="match status" value="1"/>
</dbReference>
<organism evidence="2 3">
    <name type="scientific">Tenebrionibacter intestinalis</name>
    <dbReference type="NCBI Taxonomy" id="2799638"/>
    <lineage>
        <taxon>Bacteria</taxon>
        <taxon>Pseudomonadati</taxon>
        <taxon>Pseudomonadota</taxon>
        <taxon>Gammaproteobacteria</taxon>
        <taxon>Enterobacterales</taxon>
        <taxon>Enterobacteriaceae</taxon>
        <taxon>Tenebrionibacter/Tenebrionicola group</taxon>
        <taxon>Tenebrionibacter</taxon>
    </lineage>
</organism>
<sequence>MNNPSGYLLSIIIPAFNNAELIVSTLSSLQRKITDEVEIIIVNDGSTDETEQRIVEFYQSNPNPNVKYFCQDNLGVAIARNVGLENASGKYIAFVDSDDVISPDYFNILLPKLKNERYDIVEFKLTRNMDELQGFNLYRDCPINEQVIALSDQGLSLLTPTFRASQWHLVTKVFRRSIIGSDRFEEHRRYEDIMFCPFQYFKCSTILKIENYLYFYRVNKSGITENIKESDARHIFFAMNKMCHYISQNSEKKILGTLMIVNCFLEARKILRKKKGYYCYETDMIDNIQTALRYCDAGVIEKKVIFKMKYIAIDTFVSSVRYRLLKACKVLLPGKGI</sequence>
<protein>
    <submittedName>
        <fullName evidence="2">Glycosyltransferase family 2 protein</fullName>
    </submittedName>
</protein>
<comment type="caution">
    <text evidence="2">The sequence shown here is derived from an EMBL/GenBank/DDBJ whole genome shotgun (WGS) entry which is preliminary data.</text>
</comment>
<feature type="domain" description="Glycosyltransferase 2-like" evidence="1">
    <location>
        <begin position="10"/>
        <end position="128"/>
    </location>
</feature>
<dbReference type="Gene3D" id="3.90.550.10">
    <property type="entry name" value="Spore Coat Polysaccharide Biosynthesis Protein SpsA, Chain A"/>
    <property type="match status" value="1"/>
</dbReference>
<evidence type="ECO:0000259" key="1">
    <source>
        <dbReference type="Pfam" id="PF00535"/>
    </source>
</evidence>
<dbReference type="RefSeq" id="WP_238712373.1">
    <property type="nucleotide sequence ID" value="NZ_JAEPBH010000005.1"/>
</dbReference>
<dbReference type="CDD" id="cd00761">
    <property type="entry name" value="Glyco_tranf_GTA_type"/>
    <property type="match status" value="1"/>
</dbReference>